<feature type="transmembrane region" description="Helical" evidence="1">
    <location>
        <begin position="105"/>
        <end position="123"/>
    </location>
</feature>
<keyword evidence="3" id="KW-1185">Reference proteome</keyword>
<dbReference type="RefSeq" id="WP_104477158.1">
    <property type="nucleotide sequence ID" value="NZ_CP154825.1"/>
</dbReference>
<evidence type="ECO:0008006" key="4">
    <source>
        <dbReference type="Google" id="ProtNLM"/>
    </source>
</evidence>
<dbReference type="EMBL" id="PTIX01000002">
    <property type="protein sequence ID" value="PPK70295.1"/>
    <property type="molecule type" value="Genomic_DNA"/>
</dbReference>
<organism evidence="2 3">
    <name type="scientific">Actinokineospora auranticolor</name>
    <dbReference type="NCBI Taxonomy" id="155976"/>
    <lineage>
        <taxon>Bacteria</taxon>
        <taxon>Bacillati</taxon>
        <taxon>Actinomycetota</taxon>
        <taxon>Actinomycetes</taxon>
        <taxon>Pseudonocardiales</taxon>
        <taxon>Pseudonocardiaceae</taxon>
        <taxon>Actinokineospora</taxon>
    </lineage>
</organism>
<comment type="caution">
    <text evidence="2">The sequence shown here is derived from an EMBL/GenBank/DDBJ whole genome shotgun (WGS) entry which is preliminary data.</text>
</comment>
<keyword evidence="1" id="KW-0812">Transmembrane</keyword>
<accession>A0A2S6GYI1</accession>
<feature type="transmembrane region" description="Helical" evidence="1">
    <location>
        <begin position="47"/>
        <end position="67"/>
    </location>
</feature>
<evidence type="ECO:0000313" key="2">
    <source>
        <dbReference type="EMBL" id="PPK70295.1"/>
    </source>
</evidence>
<sequence length="128" mass="13665">MRALISWLLALAGLAATAYGTFHPWYEDRLGSTLPLSDLFSGVQRDTAPVISSMLVPLALGALLALVGMFRAKGLMQLGGILLVVSTGVWVIRSQDVIDTSELQIGLWNALFGSLLVLAASIMRPGRL</sequence>
<reference evidence="2 3" key="1">
    <citation type="submission" date="2018-02" db="EMBL/GenBank/DDBJ databases">
        <title>Genomic Encyclopedia of Archaeal and Bacterial Type Strains, Phase II (KMG-II): from individual species to whole genera.</title>
        <authorList>
            <person name="Goeker M."/>
        </authorList>
    </citation>
    <scope>NUCLEOTIDE SEQUENCE [LARGE SCALE GENOMIC DNA]</scope>
    <source>
        <strain evidence="2 3">YU 961-1</strain>
    </source>
</reference>
<proteinExistence type="predicted"/>
<evidence type="ECO:0000313" key="3">
    <source>
        <dbReference type="Proteomes" id="UP000239203"/>
    </source>
</evidence>
<dbReference type="Proteomes" id="UP000239203">
    <property type="component" value="Unassembled WGS sequence"/>
</dbReference>
<evidence type="ECO:0000256" key="1">
    <source>
        <dbReference type="SAM" id="Phobius"/>
    </source>
</evidence>
<protein>
    <recommendedName>
        <fullName evidence="4">DoxX family protein</fullName>
    </recommendedName>
</protein>
<gene>
    <name evidence="2" type="ORF">CLV40_102206</name>
</gene>
<dbReference type="OrthoDB" id="3696453at2"/>
<name>A0A2S6GYI1_9PSEU</name>
<keyword evidence="1" id="KW-1133">Transmembrane helix</keyword>
<feature type="transmembrane region" description="Helical" evidence="1">
    <location>
        <begin position="74"/>
        <end position="93"/>
    </location>
</feature>
<dbReference type="AlphaFoldDB" id="A0A2S6GYI1"/>
<keyword evidence="1" id="KW-0472">Membrane</keyword>